<evidence type="ECO:0000313" key="3">
    <source>
        <dbReference type="Proteomes" id="UP000015354"/>
    </source>
</evidence>
<feature type="compositionally biased region" description="Low complexity" evidence="1">
    <location>
        <begin position="23"/>
        <end position="41"/>
    </location>
</feature>
<keyword evidence="3" id="KW-1185">Reference proteome</keyword>
<proteinExistence type="predicted"/>
<accession>S9V694</accession>
<feature type="compositionally biased region" description="Basic and acidic residues" evidence="1">
    <location>
        <begin position="42"/>
        <end position="53"/>
    </location>
</feature>
<feature type="region of interest" description="Disordered" evidence="1">
    <location>
        <begin position="1"/>
        <end position="68"/>
    </location>
</feature>
<reference evidence="2 3" key="1">
    <citation type="journal article" date="2013" name="PLoS ONE">
        <title>Predicting the Proteins of Angomonas deanei, Strigomonas culicis and Their Respective Endosymbionts Reveals New Aspects of the Trypanosomatidae Family.</title>
        <authorList>
            <person name="Motta M.C."/>
            <person name="Martins A.C."/>
            <person name="de Souza S.S."/>
            <person name="Catta-Preta C.M."/>
            <person name="Silva R."/>
            <person name="Klein C.C."/>
            <person name="de Almeida L.G."/>
            <person name="de Lima Cunha O."/>
            <person name="Ciapina L.P."/>
            <person name="Brocchi M."/>
            <person name="Colabardini A.C."/>
            <person name="de Araujo Lima B."/>
            <person name="Machado C.R."/>
            <person name="de Almeida Soares C.M."/>
            <person name="Probst C.M."/>
            <person name="de Menezes C.B."/>
            <person name="Thompson C.E."/>
            <person name="Bartholomeu D.C."/>
            <person name="Gradia D.F."/>
            <person name="Pavoni D.P."/>
            <person name="Grisard E.C."/>
            <person name="Fantinatti-Garboggini F."/>
            <person name="Marchini F.K."/>
            <person name="Rodrigues-Luiz G.F."/>
            <person name="Wagner G."/>
            <person name="Goldman G.H."/>
            <person name="Fietto J.L."/>
            <person name="Elias M.C."/>
            <person name="Goldman M.H."/>
            <person name="Sagot M.F."/>
            <person name="Pereira M."/>
            <person name="Stoco P.H."/>
            <person name="de Mendonca-Neto R.P."/>
            <person name="Teixeira S.M."/>
            <person name="Maciel T.E."/>
            <person name="de Oliveira Mendes T.A."/>
            <person name="Urmenyi T.P."/>
            <person name="de Souza W."/>
            <person name="Schenkman S."/>
            <person name="de Vasconcelos A.T."/>
        </authorList>
    </citation>
    <scope>NUCLEOTIDE SEQUENCE [LARGE SCALE GENOMIC DNA]</scope>
</reference>
<organism evidence="2 3">
    <name type="scientific">Strigomonas culicis</name>
    <dbReference type="NCBI Taxonomy" id="28005"/>
    <lineage>
        <taxon>Eukaryota</taxon>
        <taxon>Discoba</taxon>
        <taxon>Euglenozoa</taxon>
        <taxon>Kinetoplastea</taxon>
        <taxon>Metakinetoplastina</taxon>
        <taxon>Trypanosomatida</taxon>
        <taxon>Trypanosomatidae</taxon>
        <taxon>Strigomonadinae</taxon>
        <taxon>Strigomonas</taxon>
    </lineage>
</organism>
<sequence length="126" mass="14164">MKQARPPSRWRGTLPRRPRRDSTSAAARPAAVVPLPAVVHPCRVEERSREGSHTDVPTAAEPREPFSPETDCLETLTPLSDFTSELPWVELSQAMSRWQKAAQYVVSHERHKAERGLHPALPATWV</sequence>
<name>S9V694_9TRYP</name>
<dbReference type="AlphaFoldDB" id="S9V694"/>
<comment type="caution">
    <text evidence="2">The sequence shown here is derived from an EMBL/GenBank/DDBJ whole genome shotgun (WGS) entry which is preliminary data.</text>
</comment>
<dbReference type="Proteomes" id="UP000015354">
    <property type="component" value="Unassembled WGS sequence"/>
</dbReference>
<evidence type="ECO:0000313" key="2">
    <source>
        <dbReference type="EMBL" id="EPY18435.1"/>
    </source>
</evidence>
<evidence type="ECO:0000256" key="1">
    <source>
        <dbReference type="SAM" id="MobiDB-lite"/>
    </source>
</evidence>
<dbReference type="EMBL" id="ATMH01009923">
    <property type="protein sequence ID" value="EPY18435.1"/>
    <property type="molecule type" value="Genomic_DNA"/>
</dbReference>
<protein>
    <submittedName>
        <fullName evidence="2">Uncharacterized protein</fullName>
    </submittedName>
</protein>
<gene>
    <name evidence="2" type="ORF">STCU_09917</name>
</gene>